<evidence type="ECO:0000313" key="1">
    <source>
        <dbReference type="EMBL" id="KKN56848.1"/>
    </source>
</evidence>
<accession>A0A0F9UTA1</accession>
<comment type="caution">
    <text evidence="1">The sequence shown here is derived from an EMBL/GenBank/DDBJ whole genome shotgun (WGS) entry which is preliminary data.</text>
</comment>
<organism evidence="1">
    <name type="scientific">marine sediment metagenome</name>
    <dbReference type="NCBI Taxonomy" id="412755"/>
    <lineage>
        <taxon>unclassified sequences</taxon>
        <taxon>metagenomes</taxon>
        <taxon>ecological metagenomes</taxon>
    </lineage>
</organism>
<proteinExistence type="predicted"/>
<dbReference type="EMBL" id="LAZR01000829">
    <property type="protein sequence ID" value="KKN56848.1"/>
    <property type="molecule type" value="Genomic_DNA"/>
</dbReference>
<sequence>MKIKFKYRSLGWSTLVMKNIDLQSEISKCSSEEEVAAVCDKAELDREAVMRDRRQCMNTKPATSESFARKGCEPMFMEKKRKKKKY</sequence>
<protein>
    <submittedName>
        <fullName evidence="1">Uncharacterized protein</fullName>
    </submittedName>
</protein>
<dbReference type="AlphaFoldDB" id="A0A0F9UTA1"/>
<name>A0A0F9UTA1_9ZZZZ</name>
<reference evidence="1" key="1">
    <citation type="journal article" date="2015" name="Nature">
        <title>Complex archaea that bridge the gap between prokaryotes and eukaryotes.</title>
        <authorList>
            <person name="Spang A."/>
            <person name="Saw J.H."/>
            <person name="Jorgensen S.L."/>
            <person name="Zaremba-Niedzwiedzka K."/>
            <person name="Martijn J."/>
            <person name="Lind A.E."/>
            <person name="van Eijk R."/>
            <person name="Schleper C."/>
            <person name="Guy L."/>
            <person name="Ettema T.J."/>
        </authorList>
    </citation>
    <scope>NUCLEOTIDE SEQUENCE</scope>
</reference>
<gene>
    <name evidence="1" type="ORF">LCGC14_0568300</name>
</gene>